<dbReference type="AlphaFoldDB" id="H9UHG9"/>
<organism evidence="2 3">
    <name type="scientific">Spirochaeta africana (strain ATCC 700263 / DSM 8902 / Z-7692)</name>
    <dbReference type="NCBI Taxonomy" id="889378"/>
    <lineage>
        <taxon>Bacteria</taxon>
        <taxon>Pseudomonadati</taxon>
        <taxon>Spirochaetota</taxon>
        <taxon>Spirochaetia</taxon>
        <taxon>Spirochaetales</taxon>
        <taxon>Spirochaetaceae</taxon>
        <taxon>Spirochaeta</taxon>
    </lineage>
</organism>
<proteinExistence type="predicted"/>
<keyword evidence="3" id="KW-1185">Reference proteome</keyword>
<protein>
    <recommendedName>
        <fullName evidence="1">Protein NO VEIN C-terminal domain-containing protein</fullName>
    </recommendedName>
</protein>
<accession>H9UHG9</accession>
<gene>
    <name evidence="2" type="ordered locus">Spiaf_0871</name>
</gene>
<feature type="domain" description="Protein NO VEIN C-terminal" evidence="1">
    <location>
        <begin position="120"/>
        <end position="211"/>
    </location>
</feature>
<dbReference type="Proteomes" id="UP000007383">
    <property type="component" value="Chromosome"/>
</dbReference>
<dbReference type="RefSeq" id="WP_014454958.1">
    <property type="nucleotide sequence ID" value="NC_017098.1"/>
</dbReference>
<dbReference type="Pfam" id="PF13020">
    <property type="entry name" value="NOV_C"/>
    <property type="match status" value="1"/>
</dbReference>
<evidence type="ECO:0000259" key="1">
    <source>
        <dbReference type="Pfam" id="PF13020"/>
    </source>
</evidence>
<reference evidence="3" key="1">
    <citation type="journal article" date="2013" name="Stand. Genomic Sci.">
        <title>Complete genome sequence of the halophilic bacterium Spirochaeta africana type strain (Z-7692(T)) from the alkaline Lake Magadi in the East African Rift.</title>
        <authorList>
            <person name="Liolos K."/>
            <person name="Abt B."/>
            <person name="Scheuner C."/>
            <person name="Teshima H."/>
            <person name="Held B."/>
            <person name="Lapidus A."/>
            <person name="Nolan M."/>
            <person name="Lucas S."/>
            <person name="Deshpande S."/>
            <person name="Cheng J.F."/>
            <person name="Tapia R."/>
            <person name="Goodwin L.A."/>
            <person name="Pitluck S."/>
            <person name="Pagani I."/>
            <person name="Ivanova N."/>
            <person name="Mavromatis K."/>
            <person name="Mikhailova N."/>
            <person name="Huntemann M."/>
            <person name="Pati A."/>
            <person name="Chen A."/>
            <person name="Palaniappan K."/>
            <person name="Land M."/>
            <person name="Rohde M."/>
            <person name="Tindall B.J."/>
            <person name="Detter J.C."/>
            <person name="Goker M."/>
            <person name="Bristow J."/>
            <person name="Eisen J.A."/>
            <person name="Markowitz V."/>
            <person name="Hugenholtz P."/>
            <person name="Woyke T."/>
            <person name="Klenk H.P."/>
            <person name="Kyrpides N.C."/>
        </authorList>
    </citation>
    <scope>NUCLEOTIDE SEQUENCE</scope>
    <source>
        <strain evidence="3">ATCC 700263 / DSM 8902 / Z-7692</strain>
    </source>
</reference>
<evidence type="ECO:0000313" key="3">
    <source>
        <dbReference type="Proteomes" id="UP000007383"/>
    </source>
</evidence>
<dbReference type="EMBL" id="CP003282">
    <property type="protein sequence ID" value="AFG36962.1"/>
    <property type="molecule type" value="Genomic_DNA"/>
</dbReference>
<dbReference type="STRING" id="889378.Spiaf_0871"/>
<dbReference type="HOGENOM" id="CLU_1097976_0_0_12"/>
<name>H9UHG9_SPIAZ</name>
<evidence type="ECO:0000313" key="2">
    <source>
        <dbReference type="EMBL" id="AFG36962.1"/>
    </source>
</evidence>
<dbReference type="OrthoDB" id="6402880at2"/>
<dbReference type="InterPro" id="IPR024975">
    <property type="entry name" value="NOV_C"/>
</dbReference>
<sequence>MNNSVYPPHNWFEVAKKILIDARNNIHIADFKIKAKMKPLIIGHSYTYVLDVLNQLIVYGVILIYDGRLSIGSTDGIIWIQSALQNGYRDAWDMVEIVDGPCDECKKFDQEILKSIGDSGEKFVIYSIKSKLPSEMHSKIIHVADVNDYAGYDIYSPSVNNIEKNVKIEVKTSTRNRDQDIQFFLSRNEFEVGRRNRDWCIVFVSIDNGTKQILGHLYCYQIESRLPRDVDPSANWQNCKILVDTFLLHGGLP</sequence>
<dbReference type="KEGG" id="sfc:Spiaf_0871"/>